<organism evidence="2 3">
    <name type="scientific">Pandoraea cepalis</name>
    <dbReference type="NCBI Taxonomy" id="2508294"/>
    <lineage>
        <taxon>Bacteria</taxon>
        <taxon>Pseudomonadati</taxon>
        <taxon>Pseudomonadota</taxon>
        <taxon>Betaproteobacteria</taxon>
        <taxon>Burkholderiales</taxon>
        <taxon>Burkholderiaceae</taxon>
        <taxon>Pandoraea</taxon>
    </lineage>
</organism>
<evidence type="ECO:0000256" key="1">
    <source>
        <dbReference type="SAM" id="MobiDB-lite"/>
    </source>
</evidence>
<evidence type="ECO:0000313" key="3">
    <source>
        <dbReference type="Proteomes" id="UP000384354"/>
    </source>
</evidence>
<proteinExistence type="predicted"/>
<dbReference type="Proteomes" id="UP000384354">
    <property type="component" value="Unassembled WGS sequence"/>
</dbReference>
<reference evidence="2 3" key="1">
    <citation type="submission" date="2019-08" db="EMBL/GenBank/DDBJ databases">
        <authorList>
            <person name="Peeters C."/>
        </authorList>
    </citation>
    <scope>NUCLEOTIDE SEQUENCE [LARGE SCALE GENOMIC DNA]</scope>
    <source>
        <strain evidence="2 3">LMG 31106</strain>
    </source>
</reference>
<dbReference type="RefSeq" id="WP_302476039.1">
    <property type="nucleotide sequence ID" value="NZ_CABPSL010000001.1"/>
</dbReference>
<dbReference type="EMBL" id="CABPSL010000001">
    <property type="protein sequence ID" value="VVD61860.1"/>
    <property type="molecule type" value="Genomic_DNA"/>
</dbReference>
<protein>
    <submittedName>
        <fullName evidence="2">Uncharacterized protein</fullName>
    </submittedName>
</protein>
<accession>A0A5E4REX1</accession>
<dbReference type="AlphaFoldDB" id="A0A5E4REX1"/>
<evidence type="ECO:0000313" key="2">
    <source>
        <dbReference type="EMBL" id="VVD61860.1"/>
    </source>
</evidence>
<name>A0A5E4REX1_9BURK</name>
<feature type="compositionally biased region" description="Basic residues" evidence="1">
    <location>
        <begin position="1"/>
        <end position="27"/>
    </location>
</feature>
<feature type="region of interest" description="Disordered" evidence="1">
    <location>
        <begin position="1"/>
        <end position="31"/>
    </location>
</feature>
<gene>
    <name evidence="2" type="ORF">PCE31106_00138</name>
</gene>
<sequence>MNDRKPKPKKASRSKQTKRQTNRGQRHARQERLWAAVLHEHATD</sequence>